<feature type="region of interest" description="Disordered" evidence="1">
    <location>
        <begin position="61"/>
        <end position="80"/>
    </location>
</feature>
<organism evidence="2 3">
    <name type="scientific">Phaseolus angularis</name>
    <name type="common">Azuki bean</name>
    <name type="synonym">Vigna angularis</name>
    <dbReference type="NCBI Taxonomy" id="3914"/>
    <lineage>
        <taxon>Eukaryota</taxon>
        <taxon>Viridiplantae</taxon>
        <taxon>Streptophyta</taxon>
        <taxon>Embryophyta</taxon>
        <taxon>Tracheophyta</taxon>
        <taxon>Spermatophyta</taxon>
        <taxon>Magnoliopsida</taxon>
        <taxon>eudicotyledons</taxon>
        <taxon>Gunneridae</taxon>
        <taxon>Pentapetalae</taxon>
        <taxon>rosids</taxon>
        <taxon>fabids</taxon>
        <taxon>Fabales</taxon>
        <taxon>Fabaceae</taxon>
        <taxon>Papilionoideae</taxon>
        <taxon>50 kb inversion clade</taxon>
        <taxon>NPAAA clade</taxon>
        <taxon>indigoferoid/millettioid clade</taxon>
        <taxon>Phaseoleae</taxon>
        <taxon>Vigna</taxon>
    </lineage>
</organism>
<name>A0A0L9TBX0_PHAAN</name>
<dbReference type="AlphaFoldDB" id="A0A0L9TBX0"/>
<evidence type="ECO:0000313" key="2">
    <source>
        <dbReference type="EMBL" id="KOM28007.1"/>
    </source>
</evidence>
<feature type="compositionally biased region" description="Polar residues" evidence="1">
    <location>
        <begin position="61"/>
        <end position="76"/>
    </location>
</feature>
<dbReference type="EMBL" id="KQ258405">
    <property type="protein sequence ID" value="KOM28007.1"/>
    <property type="molecule type" value="Genomic_DNA"/>
</dbReference>
<sequence>MLLPINDQDRENLATALRCTAALRRHRCSPPSTAESTAAGHRLPPATVAVPSDDQRIWTASLSDSQPRRSQVQNPLNAPPRASSLSLISDACLPRAAFSSATVKNPTATLPVISPEHSLSVQTLESSHCCKLQWVSSSASSDLSLVASFRCCLHFEAFRLRSQFGFSNNRRCALLSSPFWKVLLCHTLLKHLKALLSLVCLVLPRSGCNLPVVSACAAECTGTFWFLRFVRRLCRFDATQSTLVQLAAAASVGAATASSSLGSHLARAYCDTQLSITIWRSPP</sequence>
<proteinExistence type="predicted"/>
<dbReference type="Proteomes" id="UP000053144">
    <property type="component" value="Unassembled WGS sequence"/>
</dbReference>
<protein>
    <submittedName>
        <fullName evidence="2">Uncharacterized protein</fullName>
    </submittedName>
</protein>
<dbReference type="Gramene" id="KOM28007">
    <property type="protein sequence ID" value="KOM28007"/>
    <property type="gene ID" value="LR48_Vigan477s003400"/>
</dbReference>
<evidence type="ECO:0000256" key="1">
    <source>
        <dbReference type="SAM" id="MobiDB-lite"/>
    </source>
</evidence>
<feature type="region of interest" description="Disordered" evidence="1">
    <location>
        <begin position="26"/>
        <end position="48"/>
    </location>
</feature>
<gene>
    <name evidence="2" type="ORF">LR48_Vigan477s003400</name>
</gene>
<reference evidence="3" key="1">
    <citation type="journal article" date="2015" name="Proc. Natl. Acad. Sci. U.S.A.">
        <title>Genome sequencing of adzuki bean (Vigna angularis) provides insight into high starch and low fat accumulation and domestication.</title>
        <authorList>
            <person name="Yang K."/>
            <person name="Tian Z."/>
            <person name="Chen C."/>
            <person name="Luo L."/>
            <person name="Zhao B."/>
            <person name="Wang Z."/>
            <person name="Yu L."/>
            <person name="Li Y."/>
            <person name="Sun Y."/>
            <person name="Li W."/>
            <person name="Chen Y."/>
            <person name="Li Y."/>
            <person name="Zhang Y."/>
            <person name="Ai D."/>
            <person name="Zhao J."/>
            <person name="Shang C."/>
            <person name="Ma Y."/>
            <person name="Wu B."/>
            <person name="Wang M."/>
            <person name="Gao L."/>
            <person name="Sun D."/>
            <person name="Zhang P."/>
            <person name="Guo F."/>
            <person name="Wang W."/>
            <person name="Li Y."/>
            <person name="Wang J."/>
            <person name="Varshney R.K."/>
            <person name="Wang J."/>
            <person name="Ling H.Q."/>
            <person name="Wan P."/>
        </authorList>
    </citation>
    <scope>NUCLEOTIDE SEQUENCE</scope>
    <source>
        <strain evidence="3">cv. Jingnong 6</strain>
    </source>
</reference>
<evidence type="ECO:0000313" key="3">
    <source>
        <dbReference type="Proteomes" id="UP000053144"/>
    </source>
</evidence>
<accession>A0A0L9TBX0</accession>